<keyword evidence="2" id="KW-1185">Reference proteome</keyword>
<name>A0ABQ3W6P8_9LACO</name>
<dbReference type="RefSeq" id="WP_201331723.1">
    <property type="nucleotide sequence ID" value="NZ_BOCG01000717.1"/>
</dbReference>
<protein>
    <recommendedName>
        <fullName evidence="3">Lj965 prophage protein</fullName>
    </recommendedName>
</protein>
<dbReference type="InterPro" id="IPR053916">
    <property type="entry name" value="DUF6978"/>
</dbReference>
<organism evidence="1 2">
    <name type="scientific">Lactobacillus nasalidis</name>
    <dbReference type="NCBI Taxonomy" id="2797258"/>
    <lineage>
        <taxon>Bacteria</taxon>
        <taxon>Bacillati</taxon>
        <taxon>Bacillota</taxon>
        <taxon>Bacilli</taxon>
        <taxon>Lactobacillales</taxon>
        <taxon>Lactobacillaceae</taxon>
        <taxon>Lactobacillus</taxon>
    </lineage>
</organism>
<gene>
    <name evidence="1" type="ORF">lacNasYZ03_09290</name>
</gene>
<evidence type="ECO:0000313" key="2">
    <source>
        <dbReference type="Proteomes" id="UP000616547"/>
    </source>
</evidence>
<proteinExistence type="predicted"/>
<evidence type="ECO:0000313" key="1">
    <source>
        <dbReference type="EMBL" id="GHW01242.1"/>
    </source>
</evidence>
<evidence type="ECO:0008006" key="3">
    <source>
        <dbReference type="Google" id="ProtNLM"/>
    </source>
</evidence>
<reference evidence="2" key="1">
    <citation type="submission" date="2021-01" db="EMBL/GenBank/DDBJ databases">
        <title>Draft genome sequence of Nasalis larvatus strain YZ03.</title>
        <authorList>
            <person name="Suzuki-Hashido N."/>
            <person name="Tsuchida S."/>
            <person name="Hayakawa T."/>
        </authorList>
    </citation>
    <scope>NUCLEOTIDE SEQUENCE [LARGE SCALE GENOMIC DNA]</scope>
    <source>
        <strain evidence="2">YZ03</strain>
    </source>
</reference>
<dbReference type="Proteomes" id="UP000616547">
    <property type="component" value="Unassembled WGS sequence"/>
</dbReference>
<comment type="caution">
    <text evidence="1">The sequence shown here is derived from an EMBL/GenBank/DDBJ whole genome shotgun (WGS) entry which is preliminary data.</text>
</comment>
<dbReference type="EMBL" id="BOCI01000250">
    <property type="protein sequence ID" value="GHW01242.1"/>
    <property type="molecule type" value="Genomic_DNA"/>
</dbReference>
<accession>A0ABQ3W6P8</accession>
<sequence>MDINNLTSEDIKYLIESLKHPSNLFSINDIRNKLISLNLERIKEDSVVVGESDGIEYILHVFVSSTFYLQKRYSIHLRLKSNHEQIVRVDVGQGHHNPDGYPDTRHSDHIHIYNPDIVPHDRIAFPLPQAKFPNVNSIVDAFDSFLEYTNIKNKGGS</sequence>
<dbReference type="Pfam" id="PF22398">
    <property type="entry name" value="DUF6978"/>
    <property type="match status" value="1"/>
</dbReference>